<keyword evidence="3" id="KW-0675">Receptor</keyword>
<evidence type="ECO:0000313" key="3">
    <source>
        <dbReference type="EMBL" id="SDF54314.1"/>
    </source>
</evidence>
<dbReference type="SUPFAM" id="SSF53850">
    <property type="entry name" value="Periplasmic binding protein-like II"/>
    <property type="match status" value="1"/>
</dbReference>
<dbReference type="EMBL" id="FNBM01000003">
    <property type="protein sequence ID" value="SDF54314.1"/>
    <property type="molecule type" value="Genomic_DNA"/>
</dbReference>
<dbReference type="Pfam" id="PF03401">
    <property type="entry name" value="TctC"/>
    <property type="match status" value="1"/>
</dbReference>
<accession>A0A1G7LY56</accession>
<dbReference type="STRING" id="640205.SAMN05216381_1852"/>
<dbReference type="RefSeq" id="WP_092367112.1">
    <property type="nucleotide sequence ID" value="NZ_FNBM01000003.1"/>
</dbReference>
<dbReference type="Proteomes" id="UP000243378">
    <property type="component" value="Unassembled WGS sequence"/>
</dbReference>
<evidence type="ECO:0000256" key="2">
    <source>
        <dbReference type="SAM" id="SignalP"/>
    </source>
</evidence>
<evidence type="ECO:0000313" key="4">
    <source>
        <dbReference type="Proteomes" id="UP000243378"/>
    </source>
</evidence>
<comment type="similarity">
    <text evidence="1">Belongs to the UPF0065 (bug) family.</text>
</comment>
<gene>
    <name evidence="3" type="ORF">SAMN05216381_1852</name>
</gene>
<proteinExistence type="inferred from homology"/>
<reference evidence="3 4" key="1">
    <citation type="submission" date="2016-10" db="EMBL/GenBank/DDBJ databases">
        <authorList>
            <person name="de Groot N.N."/>
        </authorList>
    </citation>
    <scope>NUCLEOTIDE SEQUENCE [LARGE SCALE GENOMIC DNA]</scope>
    <source>
        <strain evidence="3 4">LMG 25475</strain>
    </source>
</reference>
<feature type="signal peptide" evidence="2">
    <location>
        <begin position="1"/>
        <end position="41"/>
    </location>
</feature>
<dbReference type="AlphaFoldDB" id="A0A1G7LY56"/>
<feature type="chain" id="PRO_5017257792" evidence="2">
    <location>
        <begin position="42"/>
        <end position="338"/>
    </location>
</feature>
<dbReference type="Gene3D" id="3.40.190.10">
    <property type="entry name" value="Periplasmic binding protein-like II"/>
    <property type="match status" value="1"/>
</dbReference>
<dbReference type="CDD" id="cd07012">
    <property type="entry name" value="PBP2_Bug_TTT"/>
    <property type="match status" value="1"/>
</dbReference>
<dbReference type="PIRSF" id="PIRSF017082">
    <property type="entry name" value="YflP"/>
    <property type="match status" value="1"/>
</dbReference>
<dbReference type="InterPro" id="IPR042100">
    <property type="entry name" value="Bug_dom1"/>
</dbReference>
<evidence type="ECO:0000256" key="1">
    <source>
        <dbReference type="ARBA" id="ARBA00006987"/>
    </source>
</evidence>
<dbReference type="PANTHER" id="PTHR42928:SF5">
    <property type="entry name" value="BLR1237 PROTEIN"/>
    <property type="match status" value="1"/>
</dbReference>
<dbReference type="PANTHER" id="PTHR42928">
    <property type="entry name" value="TRICARBOXYLATE-BINDING PROTEIN"/>
    <property type="match status" value="1"/>
</dbReference>
<protein>
    <submittedName>
        <fullName evidence="3">Tripartite-type tricarboxylate transporter, receptor component TctC</fullName>
    </submittedName>
</protein>
<dbReference type="Gene3D" id="3.40.190.150">
    <property type="entry name" value="Bordetella uptake gene, domain 1"/>
    <property type="match status" value="1"/>
</dbReference>
<keyword evidence="2" id="KW-0732">Signal</keyword>
<organism evidence="3 4">
    <name type="scientific">Phytopseudomonas seleniipraecipitans</name>
    <dbReference type="NCBI Taxonomy" id="640205"/>
    <lineage>
        <taxon>Bacteria</taxon>
        <taxon>Pseudomonadati</taxon>
        <taxon>Pseudomonadota</taxon>
        <taxon>Gammaproteobacteria</taxon>
        <taxon>Pseudomonadales</taxon>
        <taxon>Pseudomonadaceae</taxon>
        <taxon>Phytopseudomonas</taxon>
    </lineage>
</organism>
<sequence>MLINHAPRMSQSSTLGKLLSRAGCKLAALTLALGLAMPAMAAEWPSRPVSIIVPAGAGGGSDGTARILSKYLKQELGQQFNVINLGQGGGVVGLQKIISSKADGYTLGILFNYAHYKEMGQADFKASDFTPIGQYNFDLAGFQVNTDSPFTSLRQALDALKADPAKYTIACAGGCGGSWPMAVAGLLDAWQVDLQKVRMIPGQGAAAAMQDLAAGGVDFVPCSLPEADALLRSNKVRSLAVFGSERQAAYPDVPTLKEETGLDLELGSFRALVAPAGLPDDIKVKLETTLEKIYNDPEWRKEMEARGFRPQWRNAEAFGQYLEQHTRDVQALIGKLNP</sequence>
<dbReference type="OrthoDB" id="5171643at2"/>
<name>A0A1G7LY56_9GAMM</name>
<dbReference type="InterPro" id="IPR005064">
    <property type="entry name" value="BUG"/>
</dbReference>